<feature type="signal peptide" evidence="2">
    <location>
        <begin position="1"/>
        <end position="20"/>
    </location>
</feature>
<proteinExistence type="predicted"/>
<sequence length="263" mass="29141">MGFTGLHVLCLLSALTLTTQDLVDLTVSPSVTAECDQQVTLNCDVSPHQHGLSITHMEWVHDKTQLCTVNSSGELNPQNKHSLGDFKCEYDEGRRLTLTFPHVGPLNKGTYRCKLRSNRGAPYKYTAVELQECRGKVDADFTSRGPSCTFHRVHPDGEVHWFHGSHNLSDGFLPIQTSKSVDEQGYLTIRSELTSTSSNVPHNCSLKSIRSGRYIESTLVKNELLARSYPVASPPSTSNNGVRSQEPIRTILCVLIFLAAIMK</sequence>
<dbReference type="Gene3D" id="2.60.40.10">
    <property type="entry name" value="Immunoglobulins"/>
    <property type="match status" value="1"/>
</dbReference>
<feature type="domain" description="Ig-like" evidence="3">
    <location>
        <begin position="20"/>
        <end position="129"/>
    </location>
</feature>
<organism evidence="4 5">
    <name type="scientific">Stegastes partitus</name>
    <name type="common">bicolor damselfish</name>
    <dbReference type="NCBI Taxonomy" id="144197"/>
    <lineage>
        <taxon>Eukaryota</taxon>
        <taxon>Metazoa</taxon>
        <taxon>Chordata</taxon>
        <taxon>Craniata</taxon>
        <taxon>Vertebrata</taxon>
        <taxon>Euteleostomi</taxon>
        <taxon>Actinopterygii</taxon>
        <taxon>Neopterygii</taxon>
        <taxon>Teleostei</taxon>
        <taxon>Neoteleostei</taxon>
        <taxon>Acanthomorphata</taxon>
        <taxon>Ovalentaria</taxon>
        <taxon>Pomacentridae</taxon>
        <taxon>Stegastes</taxon>
    </lineage>
</organism>
<dbReference type="PROSITE" id="PS50835">
    <property type="entry name" value="IG_LIKE"/>
    <property type="match status" value="1"/>
</dbReference>
<protein>
    <submittedName>
        <fullName evidence="5">Uncharacterized protein LOC103354902</fullName>
    </submittedName>
</protein>
<evidence type="ECO:0000256" key="2">
    <source>
        <dbReference type="SAM" id="SignalP"/>
    </source>
</evidence>
<dbReference type="InterPro" id="IPR036179">
    <property type="entry name" value="Ig-like_dom_sf"/>
</dbReference>
<dbReference type="AlphaFoldDB" id="A0A9Y4MX06"/>
<feature type="chain" id="PRO_5041418232" evidence="2">
    <location>
        <begin position="21"/>
        <end position="263"/>
    </location>
</feature>
<dbReference type="SMART" id="SM00409">
    <property type="entry name" value="IG"/>
    <property type="match status" value="1"/>
</dbReference>
<reference evidence="5" key="1">
    <citation type="submission" date="2025-08" db="UniProtKB">
        <authorList>
            <consortium name="RefSeq"/>
        </authorList>
    </citation>
    <scope>IDENTIFICATION</scope>
</reference>
<gene>
    <name evidence="5" type="primary">LOC103354902</name>
</gene>
<dbReference type="Proteomes" id="UP000694891">
    <property type="component" value="Unplaced"/>
</dbReference>
<evidence type="ECO:0000313" key="5">
    <source>
        <dbReference type="RefSeq" id="XP_008276719.1"/>
    </source>
</evidence>
<dbReference type="SUPFAM" id="SSF48726">
    <property type="entry name" value="Immunoglobulin"/>
    <property type="match status" value="1"/>
</dbReference>
<dbReference type="RefSeq" id="XP_008276719.1">
    <property type="nucleotide sequence ID" value="XM_008278497.1"/>
</dbReference>
<dbReference type="InterPro" id="IPR013783">
    <property type="entry name" value="Ig-like_fold"/>
</dbReference>
<accession>A0A9Y4MX06</accession>
<evidence type="ECO:0000259" key="3">
    <source>
        <dbReference type="PROSITE" id="PS50835"/>
    </source>
</evidence>
<evidence type="ECO:0000256" key="1">
    <source>
        <dbReference type="ARBA" id="ARBA00023319"/>
    </source>
</evidence>
<keyword evidence="4" id="KW-1185">Reference proteome</keyword>
<dbReference type="GeneID" id="103354902"/>
<dbReference type="Pfam" id="PF00047">
    <property type="entry name" value="ig"/>
    <property type="match status" value="1"/>
</dbReference>
<evidence type="ECO:0000313" key="4">
    <source>
        <dbReference type="Proteomes" id="UP000694891"/>
    </source>
</evidence>
<keyword evidence="2" id="KW-0732">Signal</keyword>
<dbReference type="InterPro" id="IPR013151">
    <property type="entry name" value="Immunoglobulin_dom"/>
</dbReference>
<name>A0A9Y4MX06_9TELE</name>
<keyword evidence="1" id="KW-0393">Immunoglobulin domain</keyword>
<dbReference type="InterPro" id="IPR003599">
    <property type="entry name" value="Ig_sub"/>
</dbReference>
<dbReference type="InterPro" id="IPR007110">
    <property type="entry name" value="Ig-like_dom"/>
</dbReference>